<proteinExistence type="predicted"/>
<evidence type="ECO:0000313" key="2">
    <source>
        <dbReference type="EMBL" id="KAL2068084.1"/>
    </source>
</evidence>
<feature type="signal peptide" evidence="1">
    <location>
        <begin position="1"/>
        <end position="24"/>
    </location>
</feature>
<keyword evidence="3" id="KW-1185">Reference proteome</keyword>
<sequence length="243" mass="27195">MLSAFNKLLGLMGFLLSLTNVTTAVPSTRKALENFWEIFNSTNRVLPAPLILPKSSIGHINRRDVQLATHSINLEPGVDFLDCIAAPTYKGMCTFSYVEHSSWQSHVVLHIYDEFCNQIGENTAVPRDFLADPRGWGFSSSLPLYLVLHVPRLWNQDQPGDVNLKILLKNASTFFIDIFEGPVVNSSLRRWDYGNNRNMGAFANNMFGDTYASTLRVPSVYMTGDREGSYTVGRAGFLCTIFA</sequence>
<organism evidence="2 3">
    <name type="scientific">Oculimacula yallundae</name>
    <dbReference type="NCBI Taxonomy" id="86028"/>
    <lineage>
        <taxon>Eukaryota</taxon>
        <taxon>Fungi</taxon>
        <taxon>Dikarya</taxon>
        <taxon>Ascomycota</taxon>
        <taxon>Pezizomycotina</taxon>
        <taxon>Leotiomycetes</taxon>
        <taxon>Helotiales</taxon>
        <taxon>Ploettnerulaceae</taxon>
        <taxon>Oculimacula</taxon>
    </lineage>
</organism>
<gene>
    <name evidence="2" type="ORF">VTL71DRAFT_16182</name>
</gene>
<evidence type="ECO:0000256" key="1">
    <source>
        <dbReference type="SAM" id="SignalP"/>
    </source>
</evidence>
<accession>A0ABR4CDQ7</accession>
<protein>
    <submittedName>
        <fullName evidence="2">Uncharacterized protein</fullName>
    </submittedName>
</protein>
<feature type="chain" id="PRO_5046656258" evidence="1">
    <location>
        <begin position="25"/>
        <end position="243"/>
    </location>
</feature>
<keyword evidence="1" id="KW-0732">Signal</keyword>
<dbReference type="Proteomes" id="UP001595075">
    <property type="component" value="Unassembled WGS sequence"/>
</dbReference>
<comment type="caution">
    <text evidence="2">The sequence shown here is derived from an EMBL/GenBank/DDBJ whole genome shotgun (WGS) entry which is preliminary data.</text>
</comment>
<evidence type="ECO:0000313" key="3">
    <source>
        <dbReference type="Proteomes" id="UP001595075"/>
    </source>
</evidence>
<name>A0ABR4CDQ7_9HELO</name>
<dbReference type="EMBL" id="JAZHXI010000009">
    <property type="protein sequence ID" value="KAL2068084.1"/>
    <property type="molecule type" value="Genomic_DNA"/>
</dbReference>
<reference evidence="2 3" key="1">
    <citation type="journal article" date="2024" name="Commun. Biol.">
        <title>Comparative genomic analysis of thermophilic fungi reveals convergent evolutionary adaptations and gene losses.</title>
        <authorList>
            <person name="Steindorff A.S."/>
            <person name="Aguilar-Pontes M.V."/>
            <person name="Robinson A.J."/>
            <person name="Andreopoulos B."/>
            <person name="LaButti K."/>
            <person name="Kuo A."/>
            <person name="Mondo S."/>
            <person name="Riley R."/>
            <person name="Otillar R."/>
            <person name="Haridas S."/>
            <person name="Lipzen A."/>
            <person name="Grimwood J."/>
            <person name="Schmutz J."/>
            <person name="Clum A."/>
            <person name="Reid I.D."/>
            <person name="Moisan M.C."/>
            <person name="Butler G."/>
            <person name="Nguyen T.T.M."/>
            <person name="Dewar K."/>
            <person name="Conant G."/>
            <person name="Drula E."/>
            <person name="Henrissat B."/>
            <person name="Hansel C."/>
            <person name="Singer S."/>
            <person name="Hutchinson M.I."/>
            <person name="de Vries R.P."/>
            <person name="Natvig D.O."/>
            <person name="Powell A.J."/>
            <person name="Tsang A."/>
            <person name="Grigoriev I.V."/>
        </authorList>
    </citation>
    <scope>NUCLEOTIDE SEQUENCE [LARGE SCALE GENOMIC DNA]</scope>
    <source>
        <strain evidence="2 3">CBS 494.80</strain>
    </source>
</reference>